<evidence type="ECO:0000313" key="2">
    <source>
        <dbReference type="Proteomes" id="UP000019109"/>
    </source>
</evidence>
<dbReference type="OrthoDB" id="2080974at2"/>
<comment type="caution">
    <text evidence="1">The sequence shown here is derived from an EMBL/GenBank/DDBJ whole genome shotgun (WGS) entry which is preliminary data.</text>
</comment>
<sequence length="172" mass="19417">MNYVTGEIKEGNINHSPNCLDIYNGEIYVGCGQNKVIYIYDGDTLELKDEIISVTAFDDMAVGNDGYIYIIGDGYVKSLSRTLKQEFSSREVRYFGKMEKHPVRNVFYFTTQGVSPADIYAFEYDNGSIVNVHDSPYHGDYSLVTNFKISPDGKSCLMVPGPYLNAMRIKKI</sequence>
<reference evidence="1" key="1">
    <citation type="journal article" date="2014" name="Genome Announc.">
        <title>Draft Genome Sequence of Clostridium straminisolvens Strain JCM 21531T, Isolated from a Cellulose-Degrading Bacterial Community.</title>
        <authorList>
            <person name="Yuki M."/>
            <person name="Oshima K."/>
            <person name="Suda W."/>
            <person name="Sakamoto M."/>
            <person name="Kitamura K."/>
            <person name="Iida T."/>
            <person name="Hattori M."/>
            <person name="Ohkuma M."/>
        </authorList>
    </citation>
    <scope>NUCLEOTIDE SEQUENCE [LARGE SCALE GENOMIC DNA]</scope>
    <source>
        <strain evidence="1">JCM 21531</strain>
    </source>
</reference>
<name>W4VBM2_9FIRM</name>
<dbReference type="InterPro" id="IPR011041">
    <property type="entry name" value="Quinoprot_gluc/sorb_DH_b-prop"/>
</dbReference>
<dbReference type="SUPFAM" id="SSF50952">
    <property type="entry name" value="Soluble quinoprotein glucose dehydrogenase"/>
    <property type="match status" value="1"/>
</dbReference>
<dbReference type="Proteomes" id="UP000019109">
    <property type="component" value="Unassembled WGS sequence"/>
</dbReference>
<organism evidence="1 2">
    <name type="scientific">Acetivibrio straminisolvens JCM 21531</name>
    <dbReference type="NCBI Taxonomy" id="1294263"/>
    <lineage>
        <taxon>Bacteria</taxon>
        <taxon>Bacillati</taxon>
        <taxon>Bacillota</taxon>
        <taxon>Clostridia</taxon>
        <taxon>Eubacteriales</taxon>
        <taxon>Oscillospiraceae</taxon>
        <taxon>Acetivibrio</taxon>
    </lineage>
</organism>
<dbReference type="EMBL" id="BAVR01000095">
    <property type="protein sequence ID" value="GAE90810.1"/>
    <property type="molecule type" value="Genomic_DNA"/>
</dbReference>
<dbReference type="RefSeq" id="WP_054847153.1">
    <property type="nucleotide sequence ID" value="NZ_BAVR01000095.1"/>
</dbReference>
<proteinExistence type="predicted"/>
<evidence type="ECO:0000313" key="1">
    <source>
        <dbReference type="EMBL" id="GAE90810.1"/>
    </source>
</evidence>
<keyword evidence="2" id="KW-1185">Reference proteome</keyword>
<dbReference type="AlphaFoldDB" id="W4VBM2"/>
<gene>
    <name evidence="1" type="ORF">JCM21531_4450</name>
</gene>
<protein>
    <submittedName>
        <fullName evidence="1">Uncharacterized protein</fullName>
    </submittedName>
</protein>
<accession>W4VBM2</accession>
<dbReference type="STRING" id="1294263.JCM21531_4450"/>